<evidence type="ECO:0000259" key="1">
    <source>
        <dbReference type="Pfam" id="PF21738"/>
    </source>
</evidence>
<proteinExistence type="predicted"/>
<dbReference type="Proteomes" id="UP000280834">
    <property type="component" value="Unassembled WGS sequence"/>
</dbReference>
<organism evidence="4">
    <name type="scientific">Brugia timori</name>
    <dbReference type="NCBI Taxonomy" id="42155"/>
    <lineage>
        <taxon>Eukaryota</taxon>
        <taxon>Metazoa</taxon>
        <taxon>Ecdysozoa</taxon>
        <taxon>Nematoda</taxon>
        <taxon>Chromadorea</taxon>
        <taxon>Rhabditida</taxon>
        <taxon>Spirurina</taxon>
        <taxon>Spiruromorpha</taxon>
        <taxon>Filarioidea</taxon>
        <taxon>Onchocercidae</taxon>
        <taxon>Brugia</taxon>
    </lineage>
</organism>
<dbReference type="InterPro" id="IPR049512">
    <property type="entry name" value="DJR-like_dom"/>
</dbReference>
<dbReference type="EMBL" id="UZAG01001720">
    <property type="protein sequence ID" value="VDO11934.1"/>
    <property type="molecule type" value="Genomic_DNA"/>
</dbReference>
<accession>A0A0R3Q943</accession>
<sequence>METLGGTFEECTAYKITGVDHGYHRGREGLFIRFYNDDGVNRIFITKAHFQKYWCNTDDLNDFRRFGQNYGKKMSMIASIEWFGYNPANSANLNDDNGDFSITIHNEDLVTHPRKTYLELRGKVTMLKEDGKTPVDPIDMTKLKVVTGGWLHLFDRIDYYIADNKIDTVRKPGIVSLMKGLASFQTDKMYCDGGWNIDVPSGENTLKENGFFMVMIPMAMVLGFNEDHKSFVYNMPQKMVFYRAATSVNNVFQLTDDYDKNKVKIDLRHVTLNVPHVKFDLEHTTKVRNEIARNCKYELKYRRWFYNSIVPPSGEDFTWDIPVSYAKTKYVLIALQTYRVNNPIVDTSQFDFCDLENCQVLLNNNVYYPHEPLNLNLNEHRCGALYNMYKRFKASYYSKDDDRQQPLLSYHDFLTKYPMIVIDCSHQPTILKETLINMKIFFSWRKPLPANTIIHCVTIVDDKAIYSPLTSNVFHG</sequence>
<reference evidence="2 3" key="2">
    <citation type="submission" date="2018-11" db="EMBL/GenBank/DDBJ databases">
        <authorList>
            <consortium name="Pathogen Informatics"/>
        </authorList>
    </citation>
    <scope>NUCLEOTIDE SEQUENCE [LARGE SCALE GENOMIC DNA]</scope>
</reference>
<gene>
    <name evidence="2" type="ORF">BTMF_LOCUS2173</name>
</gene>
<feature type="domain" description="Double jelly roll-like" evidence="1">
    <location>
        <begin position="152"/>
        <end position="461"/>
    </location>
</feature>
<dbReference type="PANTHER" id="PTHR36159">
    <property type="entry name" value="PROTEIN CBG23766"/>
    <property type="match status" value="1"/>
</dbReference>
<keyword evidence="3" id="KW-1185">Reference proteome</keyword>
<evidence type="ECO:0000313" key="3">
    <source>
        <dbReference type="Proteomes" id="UP000280834"/>
    </source>
</evidence>
<reference evidence="4" key="1">
    <citation type="submission" date="2017-02" db="UniProtKB">
        <authorList>
            <consortium name="WormBaseParasite"/>
        </authorList>
    </citation>
    <scope>IDENTIFICATION</scope>
</reference>
<protein>
    <recommendedName>
        <fullName evidence="1">Double jelly roll-like domain-containing protein</fullName>
    </recommendedName>
</protein>
<evidence type="ECO:0000313" key="4">
    <source>
        <dbReference type="WBParaSite" id="BTMF_0000285101-mRNA-1"/>
    </source>
</evidence>
<evidence type="ECO:0000313" key="2">
    <source>
        <dbReference type="EMBL" id="VDO11934.1"/>
    </source>
</evidence>
<dbReference type="WBParaSite" id="BTMF_0000285101-mRNA-1">
    <property type="protein sequence ID" value="BTMF_0000285101-mRNA-1"/>
    <property type="gene ID" value="BTMF_0000285101"/>
</dbReference>
<dbReference type="Pfam" id="PF21738">
    <property type="entry name" value="DJR-like_dom"/>
    <property type="match status" value="1"/>
</dbReference>
<name>A0A0R3Q943_9BILA</name>
<dbReference type="AlphaFoldDB" id="A0A0R3Q943"/>
<dbReference type="PANTHER" id="PTHR36159:SF1">
    <property type="entry name" value="RETROVIRUS-RELATED POL POLYPROTEIN FROM TRANSPOSON 412-LIKE PROTEIN"/>
    <property type="match status" value="1"/>
</dbReference>